<dbReference type="PANTHER" id="PTHR43065:SF10">
    <property type="entry name" value="PEROXIDE STRESS-ACTIVATED HISTIDINE KINASE MAK3"/>
    <property type="match status" value="1"/>
</dbReference>
<dbReference type="InterPro" id="IPR004358">
    <property type="entry name" value="Sig_transdc_His_kin-like_C"/>
</dbReference>
<dbReference type="EMBL" id="CP016907">
    <property type="protein sequence ID" value="AOC96329.1"/>
    <property type="molecule type" value="Genomic_DNA"/>
</dbReference>
<evidence type="ECO:0000259" key="9">
    <source>
        <dbReference type="PROSITE" id="PS50109"/>
    </source>
</evidence>
<reference evidence="10 11" key="1">
    <citation type="submission" date="2016-08" db="EMBL/GenBank/DDBJ databases">
        <title>Complete genome sequence of Flavobacterium johnsoniae strain GSE09, a volatile-producing biocontrol agent isolated from cucumber (Cucumis sativus).</title>
        <authorList>
            <person name="Jeong J.-J."/>
            <person name="Oh J.Y."/>
            <person name="Jim Y.J."/>
            <person name="Sang M.K."/>
            <person name="Kim K.D."/>
        </authorList>
    </citation>
    <scope>NUCLEOTIDE SEQUENCE [LARGE SCALE GENOMIC DNA]</scope>
    <source>
        <strain evidence="10 11">GSE09</strain>
    </source>
</reference>
<evidence type="ECO:0000256" key="4">
    <source>
        <dbReference type="ARBA" id="ARBA00022679"/>
    </source>
</evidence>
<dbReference type="SUPFAM" id="SSF55874">
    <property type="entry name" value="ATPase domain of HSP90 chaperone/DNA topoisomerase II/histidine kinase"/>
    <property type="match status" value="1"/>
</dbReference>
<dbReference type="InterPro" id="IPR036890">
    <property type="entry name" value="HATPase_C_sf"/>
</dbReference>
<dbReference type="SUPFAM" id="SSF47384">
    <property type="entry name" value="Homodimeric domain of signal transducing histidine kinase"/>
    <property type="match status" value="1"/>
</dbReference>
<dbReference type="KEGG" id="fjg:BB050_03240"/>
<dbReference type="GeneID" id="32309111"/>
<dbReference type="InterPro" id="IPR036097">
    <property type="entry name" value="HisK_dim/P_sf"/>
</dbReference>
<dbReference type="Gene3D" id="1.10.287.130">
    <property type="match status" value="1"/>
</dbReference>
<evidence type="ECO:0000256" key="6">
    <source>
        <dbReference type="ARBA" id="ARBA00022777"/>
    </source>
</evidence>
<dbReference type="AlphaFoldDB" id="A0AAC9D223"/>
<accession>A0AAC9D223</accession>
<evidence type="ECO:0000256" key="2">
    <source>
        <dbReference type="ARBA" id="ARBA00012438"/>
    </source>
</evidence>
<name>A0AAC9D223_9FLAO</name>
<dbReference type="Proteomes" id="UP000093276">
    <property type="component" value="Chromosome"/>
</dbReference>
<dbReference type="GO" id="GO:0005524">
    <property type="term" value="F:ATP binding"/>
    <property type="evidence" value="ECO:0007669"/>
    <property type="project" value="UniProtKB-KW"/>
</dbReference>
<organism evidence="10 11">
    <name type="scientific">Flavobacterium anhuiense</name>
    <dbReference type="NCBI Taxonomy" id="459526"/>
    <lineage>
        <taxon>Bacteria</taxon>
        <taxon>Pseudomonadati</taxon>
        <taxon>Bacteroidota</taxon>
        <taxon>Flavobacteriia</taxon>
        <taxon>Flavobacteriales</taxon>
        <taxon>Flavobacteriaceae</taxon>
        <taxon>Flavobacterium</taxon>
    </lineage>
</organism>
<dbReference type="CDD" id="cd00082">
    <property type="entry name" value="HisKA"/>
    <property type="match status" value="1"/>
</dbReference>
<evidence type="ECO:0000313" key="11">
    <source>
        <dbReference type="Proteomes" id="UP000093276"/>
    </source>
</evidence>
<evidence type="ECO:0000256" key="1">
    <source>
        <dbReference type="ARBA" id="ARBA00000085"/>
    </source>
</evidence>
<evidence type="ECO:0000256" key="5">
    <source>
        <dbReference type="ARBA" id="ARBA00022741"/>
    </source>
</evidence>
<dbReference type="RefSeq" id="WP_066034246.1">
    <property type="nucleotide sequence ID" value="NZ_CP016907.1"/>
</dbReference>
<dbReference type="Pfam" id="PF02518">
    <property type="entry name" value="HATPase_c"/>
    <property type="match status" value="1"/>
</dbReference>
<evidence type="ECO:0000256" key="8">
    <source>
        <dbReference type="ARBA" id="ARBA00023012"/>
    </source>
</evidence>
<dbReference type="SMART" id="SM00387">
    <property type="entry name" value="HATPase_c"/>
    <property type="match status" value="1"/>
</dbReference>
<dbReference type="InterPro" id="IPR003661">
    <property type="entry name" value="HisK_dim/P_dom"/>
</dbReference>
<keyword evidence="4 10" id="KW-0808">Transferase</keyword>
<dbReference type="SMART" id="SM00388">
    <property type="entry name" value="HisKA"/>
    <property type="match status" value="1"/>
</dbReference>
<sequence length="394" mass="44517">MYLRSTEENLREKIKELTCLYDISKTISKSNSINIQTFYDIIVSTKNAWRYSTECVVELHIKDYHLSTSEIMELSVFQSSTIIVNKTNYGHIKVHYPSKKYNLSDFSDDEQKLLDTIAIEIGNYVDKYQTLERKAALRQTIERMERLSLLGEMTAGIAHELNTPLGNILGFAELIKEQNSDPEIGADISIIINSVIYSREIVKKLMFFSCEMPQKLELQELKPIIVFALSFLKSNFQKKSIRHELVFKNDNIMAKVDSVQITQVLFNLLINAIYASPEKSIIKIIVDDDDANLYLKIEDNGTGIPDSIKEKIFEPFFSTKPVNYGCGLGLSVVHGIIKNHNGEITLQNNFPSGSIFTIRIPVMVPATYSMPAGNASENVAPFNAAALLFTMSTL</sequence>
<dbReference type="InterPro" id="IPR003594">
    <property type="entry name" value="HATPase_dom"/>
</dbReference>
<dbReference type="Gene3D" id="3.30.565.10">
    <property type="entry name" value="Histidine kinase-like ATPase, C-terminal domain"/>
    <property type="match status" value="1"/>
</dbReference>
<dbReference type="PRINTS" id="PR00344">
    <property type="entry name" value="BCTRLSENSOR"/>
</dbReference>
<feature type="domain" description="Histidine kinase" evidence="9">
    <location>
        <begin position="156"/>
        <end position="364"/>
    </location>
</feature>
<dbReference type="InterPro" id="IPR005467">
    <property type="entry name" value="His_kinase_dom"/>
</dbReference>
<proteinExistence type="predicted"/>
<dbReference type="GO" id="GO:0000155">
    <property type="term" value="F:phosphorelay sensor kinase activity"/>
    <property type="evidence" value="ECO:0007669"/>
    <property type="project" value="InterPro"/>
</dbReference>
<dbReference type="PROSITE" id="PS50109">
    <property type="entry name" value="HIS_KIN"/>
    <property type="match status" value="1"/>
</dbReference>
<gene>
    <name evidence="10" type="primary">zraS_2</name>
    <name evidence="10" type="ORF">BB050_03240</name>
</gene>
<evidence type="ECO:0000256" key="7">
    <source>
        <dbReference type="ARBA" id="ARBA00022840"/>
    </source>
</evidence>
<keyword evidence="3" id="KW-0597">Phosphoprotein</keyword>
<dbReference type="EC" id="2.7.13.3" evidence="2"/>
<evidence type="ECO:0000256" key="3">
    <source>
        <dbReference type="ARBA" id="ARBA00022553"/>
    </source>
</evidence>
<keyword evidence="5" id="KW-0547">Nucleotide-binding</keyword>
<keyword evidence="8" id="KW-0902">Two-component regulatory system</keyword>
<keyword evidence="6" id="KW-0418">Kinase</keyword>
<dbReference type="Pfam" id="PF00512">
    <property type="entry name" value="HisKA"/>
    <property type="match status" value="1"/>
</dbReference>
<dbReference type="PANTHER" id="PTHR43065">
    <property type="entry name" value="SENSOR HISTIDINE KINASE"/>
    <property type="match status" value="1"/>
</dbReference>
<keyword evidence="7" id="KW-0067">ATP-binding</keyword>
<comment type="catalytic activity">
    <reaction evidence="1">
        <text>ATP + protein L-histidine = ADP + protein N-phospho-L-histidine.</text>
        <dbReference type="EC" id="2.7.13.3"/>
    </reaction>
</comment>
<evidence type="ECO:0000313" key="10">
    <source>
        <dbReference type="EMBL" id="AOC96329.1"/>
    </source>
</evidence>
<protein>
    <recommendedName>
        <fullName evidence="2">histidine kinase</fullName>
        <ecNumber evidence="2">2.7.13.3</ecNumber>
    </recommendedName>
</protein>